<reference evidence="2 3" key="1">
    <citation type="submission" date="2021-12" db="EMBL/GenBank/DDBJ databases">
        <title>Discovery of the Pendulisporaceae a myxobacterial family with distinct sporulation behavior and unique specialized metabolism.</title>
        <authorList>
            <person name="Garcia R."/>
            <person name="Popoff A."/>
            <person name="Bader C.D."/>
            <person name="Loehr J."/>
            <person name="Walesch S."/>
            <person name="Walt C."/>
            <person name="Boldt J."/>
            <person name="Bunk B."/>
            <person name="Haeckl F.J.F.P.J."/>
            <person name="Gunesch A.P."/>
            <person name="Birkelbach J."/>
            <person name="Nuebel U."/>
            <person name="Pietschmann T."/>
            <person name="Bach T."/>
            <person name="Mueller R."/>
        </authorList>
    </citation>
    <scope>NUCLEOTIDE SEQUENCE [LARGE SCALE GENOMIC DNA]</scope>
    <source>
        <strain evidence="2 3">MSr12523</strain>
    </source>
</reference>
<dbReference type="Proteomes" id="UP001379533">
    <property type="component" value="Chromosome"/>
</dbReference>
<evidence type="ECO:0000313" key="2">
    <source>
        <dbReference type="EMBL" id="WXA91566.1"/>
    </source>
</evidence>
<gene>
    <name evidence="2" type="ORF">LZC95_34545</name>
</gene>
<dbReference type="PANTHER" id="PTHR33361:SF2">
    <property type="entry name" value="DUF885 DOMAIN-CONTAINING PROTEIN"/>
    <property type="match status" value="1"/>
</dbReference>
<feature type="chain" id="PRO_5045388631" evidence="1">
    <location>
        <begin position="21"/>
        <end position="586"/>
    </location>
</feature>
<evidence type="ECO:0000256" key="1">
    <source>
        <dbReference type="SAM" id="SignalP"/>
    </source>
</evidence>
<protein>
    <submittedName>
        <fullName evidence="2">DUF885 domain-containing protein</fullName>
    </submittedName>
</protein>
<dbReference type="InterPro" id="IPR010281">
    <property type="entry name" value="DUF885"/>
</dbReference>
<dbReference type="RefSeq" id="WP_394842186.1">
    <property type="nucleotide sequence ID" value="NZ_CP089982.1"/>
</dbReference>
<dbReference type="PROSITE" id="PS51257">
    <property type="entry name" value="PROKAR_LIPOPROTEIN"/>
    <property type="match status" value="1"/>
</dbReference>
<dbReference type="EMBL" id="CP089982">
    <property type="protein sequence ID" value="WXA91566.1"/>
    <property type="molecule type" value="Genomic_DNA"/>
</dbReference>
<accession>A0ABZ2K5E6</accession>
<keyword evidence="3" id="KW-1185">Reference proteome</keyword>
<proteinExistence type="predicted"/>
<organism evidence="2 3">
    <name type="scientific">Pendulispora brunnea</name>
    <dbReference type="NCBI Taxonomy" id="2905690"/>
    <lineage>
        <taxon>Bacteria</taxon>
        <taxon>Pseudomonadati</taxon>
        <taxon>Myxococcota</taxon>
        <taxon>Myxococcia</taxon>
        <taxon>Myxococcales</taxon>
        <taxon>Sorangiineae</taxon>
        <taxon>Pendulisporaceae</taxon>
        <taxon>Pendulispora</taxon>
    </lineage>
</organism>
<dbReference type="PANTHER" id="PTHR33361">
    <property type="entry name" value="GLR0591 PROTEIN"/>
    <property type="match status" value="1"/>
</dbReference>
<sequence>MRRFYVAVLSLFSLAGCAHGAPAEHARGVADAPVDAVARSNAFARRLIEADARFDPESLIVLGDARIDARVPDLGRDRDERAVREYRAIEEEYRRAAASESNPEVRTDLEVLARAAQDRHRQIALDAKYQVPFHELSRLIFEGLSPLLEARGSDERKQAALARLEAYAGLAPNTAPITELAERRTRERLDRPGLLFPPKTRVSRYLDNSSAILPGLRAAFAGSGIAGYEKAFARLEQQMNVYDAFVRTVILPRARDGFRMPEEYYAFQVERNGIEAPPREVAQTARRAFADIQRAMEPLAREVAKNRGYAFSDYRSVIRALKREQVPADAIESLYRRRIGELETIIRKERLATLPQHALRFRLGTQADSARIPAPYYDSPTLFGQGPKEGVFVLPAHNAEGPSGRFDDFTFEGATWWLTAHEGRPGHDLQFTRMRENGVSIARGHFAFNSANAEGWGLYAEAMVDAYVPLEARLIVLQARLMRAAHAFLDIELNLGLIDEAEVKRVITNDVVFSEAWANQAVQRYTFWLPGQAPCYFYGYLQFLRLRTDAERELGTRFDLQSFHDRVLAQGMLRFPILRRAVLGRG</sequence>
<dbReference type="Pfam" id="PF05960">
    <property type="entry name" value="DUF885"/>
    <property type="match status" value="1"/>
</dbReference>
<keyword evidence="1" id="KW-0732">Signal</keyword>
<name>A0ABZ2K5E6_9BACT</name>
<feature type="signal peptide" evidence="1">
    <location>
        <begin position="1"/>
        <end position="20"/>
    </location>
</feature>
<evidence type="ECO:0000313" key="3">
    <source>
        <dbReference type="Proteomes" id="UP001379533"/>
    </source>
</evidence>